<protein>
    <recommendedName>
        <fullName evidence="5">Bacterial Ig-like domain-containing protein</fullName>
    </recommendedName>
</protein>
<feature type="compositionally biased region" description="Low complexity" evidence="1">
    <location>
        <begin position="27"/>
        <end position="54"/>
    </location>
</feature>
<feature type="chain" id="PRO_5023851163" description="Bacterial Ig-like domain-containing protein" evidence="2">
    <location>
        <begin position="27"/>
        <end position="276"/>
    </location>
</feature>
<name>A0A5J6JAU3_STRVI</name>
<gene>
    <name evidence="3" type="ORF">CP980_18965</name>
</gene>
<organism evidence="3 4">
    <name type="scientific">Streptomyces vinaceus</name>
    <dbReference type="NCBI Taxonomy" id="1960"/>
    <lineage>
        <taxon>Bacteria</taxon>
        <taxon>Bacillati</taxon>
        <taxon>Actinomycetota</taxon>
        <taxon>Actinomycetes</taxon>
        <taxon>Kitasatosporales</taxon>
        <taxon>Streptomycetaceae</taxon>
        <taxon>Streptomyces</taxon>
    </lineage>
</organism>
<proteinExistence type="predicted"/>
<feature type="compositionally biased region" description="Low complexity" evidence="1">
    <location>
        <begin position="258"/>
        <end position="276"/>
    </location>
</feature>
<sequence>MRKAVTLAAVALTSTLALGAAAPAFAAATSPSPSASQSPDRSDGSASLALSAASGKPGEAVEVTVKAPKGSTALSVSSKALTDVRLSPAGEGTWTGTAKTAAVADGTYGVSLTGAGPDGAKLQATAQLTVKAAVTPPAPVSSLKLSKDSGRPGDKIGVTVRTAADVKSAYVSSDAFGGRVDLVGDGHGTWTGTAVVAKGVKTGYYGVHAFAGGKEFDTVKFSTEAGGGGGGTPDVKPVTPLKPGEHKKPKGSVNTGRAPAGTAAPAGPADAPNTRG</sequence>
<keyword evidence="2" id="KW-0732">Signal</keyword>
<evidence type="ECO:0000256" key="1">
    <source>
        <dbReference type="SAM" id="MobiDB-lite"/>
    </source>
</evidence>
<keyword evidence="4" id="KW-1185">Reference proteome</keyword>
<dbReference type="Proteomes" id="UP000325563">
    <property type="component" value="Chromosome"/>
</dbReference>
<feature type="region of interest" description="Disordered" evidence="1">
    <location>
        <begin position="27"/>
        <end position="61"/>
    </location>
</feature>
<dbReference type="AlphaFoldDB" id="A0A5J6JAU3"/>
<reference evidence="3 4" key="1">
    <citation type="submission" date="2017-09" db="EMBL/GenBank/DDBJ databases">
        <authorList>
            <person name="Lee N."/>
            <person name="Cho B.-K."/>
        </authorList>
    </citation>
    <scope>NUCLEOTIDE SEQUENCE [LARGE SCALE GENOMIC DNA]</scope>
    <source>
        <strain evidence="3 4">ATCC 27476</strain>
    </source>
</reference>
<feature type="signal peptide" evidence="2">
    <location>
        <begin position="1"/>
        <end position="26"/>
    </location>
</feature>
<dbReference type="KEGG" id="svn:CP980_18965"/>
<dbReference type="GeneID" id="95612623"/>
<evidence type="ECO:0008006" key="5">
    <source>
        <dbReference type="Google" id="ProtNLM"/>
    </source>
</evidence>
<evidence type="ECO:0000256" key="2">
    <source>
        <dbReference type="SAM" id="SignalP"/>
    </source>
</evidence>
<evidence type="ECO:0000313" key="3">
    <source>
        <dbReference type="EMBL" id="QEV46902.1"/>
    </source>
</evidence>
<accession>A0A5J6JAU3</accession>
<feature type="region of interest" description="Disordered" evidence="1">
    <location>
        <begin position="224"/>
        <end position="276"/>
    </location>
</feature>
<dbReference type="EMBL" id="CP023692">
    <property type="protein sequence ID" value="QEV46902.1"/>
    <property type="molecule type" value="Genomic_DNA"/>
</dbReference>
<dbReference type="RefSeq" id="WP_150528661.1">
    <property type="nucleotide sequence ID" value="NZ_BNBW01000013.1"/>
</dbReference>
<evidence type="ECO:0000313" key="4">
    <source>
        <dbReference type="Proteomes" id="UP000325563"/>
    </source>
</evidence>